<dbReference type="SMART" id="SM00225">
    <property type="entry name" value="BTB"/>
    <property type="match status" value="1"/>
</dbReference>
<dbReference type="Pfam" id="PF22486">
    <property type="entry name" value="MATH_2"/>
    <property type="match status" value="1"/>
</dbReference>
<dbReference type="AlphaFoldDB" id="A0A5J9SJP8"/>
<dbReference type="Pfam" id="PF00651">
    <property type="entry name" value="BTB"/>
    <property type="match status" value="1"/>
</dbReference>
<feature type="domain" description="BTB" evidence="3">
    <location>
        <begin position="191"/>
        <end position="261"/>
    </location>
</feature>
<keyword evidence="6" id="KW-1185">Reference proteome</keyword>
<dbReference type="InterPro" id="IPR002083">
    <property type="entry name" value="MATH/TRAF_dom"/>
</dbReference>
<comment type="pathway">
    <text evidence="1">Protein modification; protein ubiquitination.</text>
</comment>
<feature type="domain" description="MATH" evidence="4">
    <location>
        <begin position="24"/>
        <end position="150"/>
    </location>
</feature>
<dbReference type="PANTHER" id="PTHR26379">
    <property type="entry name" value="BTB/POZ AND MATH DOMAIN-CONTAINING PROTEIN 1"/>
    <property type="match status" value="1"/>
</dbReference>
<dbReference type="InterPro" id="IPR056423">
    <property type="entry name" value="BACK_BPM_SPOP"/>
</dbReference>
<name>A0A5J9SJP8_9POAL</name>
<dbReference type="EMBL" id="RWGY01000747">
    <property type="protein sequence ID" value="TVT99190.1"/>
    <property type="molecule type" value="Genomic_DNA"/>
</dbReference>
<dbReference type="Gene3D" id="1.25.40.420">
    <property type="match status" value="1"/>
</dbReference>
<dbReference type="OrthoDB" id="6359816at2759"/>
<accession>A0A5J9SJP8</accession>
<dbReference type="Gramene" id="TVT99190">
    <property type="protein sequence ID" value="TVT99190"/>
    <property type="gene ID" value="EJB05_55459"/>
</dbReference>
<dbReference type="Proteomes" id="UP000324897">
    <property type="component" value="Unassembled WGS sequence"/>
</dbReference>
<dbReference type="PROSITE" id="PS50097">
    <property type="entry name" value="BTB"/>
    <property type="match status" value="1"/>
</dbReference>
<evidence type="ECO:0000256" key="1">
    <source>
        <dbReference type="ARBA" id="ARBA00004906"/>
    </source>
</evidence>
<reference evidence="5 6" key="1">
    <citation type="journal article" date="2019" name="Sci. Rep.">
        <title>A high-quality genome of Eragrostis curvula grass provides insights into Poaceae evolution and supports new strategies to enhance forage quality.</title>
        <authorList>
            <person name="Carballo J."/>
            <person name="Santos B.A.C.M."/>
            <person name="Zappacosta D."/>
            <person name="Garbus I."/>
            <person name="Selva J.P."/>
            <person name="Gallo C.A."/>
            <person name="Diaz A."/>
            <person name="Albertini E."/>
            <person name="Caccamo M."/>
            <person name="Echenique V."/>
        </authorList>
    </citation>
    <scope>NUCLEOTIDE SEQUENCE [LARGE SCALE GENOMIC DNA]</scope>
    <source>
        <strain evidence="6">cv. Victoria</strain>
        <tissue evidence="5">Leaf</tissue>
    </source>
</reference>
<comment type="similarity">
    <text evidence="2">Belongs to the Tdpoz family.</text>
</comment>
<dbReference type="Gene3D" id="3.30.710.10">
    <property type="entry name" value="Potassium Channel Kv1.1, Chain A"/>
    <property type="match status" value="1"/>
</dbReference>
<dbReference type="PROSITE" id="PS50144">
    <property type="entry name" value="MATH"/>
    <property type="match status" value="1"/>
</dbReference>
<sequence>MSSSTAGGGKPSRSASAVVATTKSGYHIFRIDGYTRTKGIPTGECLKSLPFTVGGHNWQIGYYPNGKSSASADYISLSLYLDESVTVPVKVQQRVGLVDKLEGQAPSLAMEEVYTFGSHVGFGNPQFMKRGDLEKSKYLTGDSFSIRCDIAVLGEFHVVETADAATPPVISVPPSDLHRHFGELLQTEKGADVVFEVGGEKVAAHRCVLAARSAVFSAELFGTMKESDITGAGVIRIDDMEAQVFKTLLYFVYTDSLPKINKDDRQADAMFQHLLVAADRYNVERLKFICQENLCRYINVGTVATILTLAEQHNCHGLKNACFSFLSSPANLREVMASDGFDHMRRSCPSVMKELVTMLCNLAS</sequence>
<dbReference type="InterPro" id="IPR008974">
    <property type="entry name" value="TRAF-like"/>
</dbReference>
<dbReference type="Gene3D" id="2.60.210.10">
    <property type="entry name" value="Apoptosis, Tumor Necrosis Factor Receptor Associated Protein 2, Chain A"/>
    <property type="match status" value="1"/>
</dbReference>
<evidence type="ECO:0000313" key="6">
    <source>
        <dbReference type="Proteomes" id="UP000324897"/>
    </source>
</evidence>
<dbReference type="PANTHER" id="PTHR26379:SF429">
    <property type="entry name" value="OS10G0428900 PROTEIN"/>
    <property type="match status" value="1"/>
</dbReference>
<dbReference type="InterPro" id="IPR045005">
    <property type="entry name" value="BPM1-6"/>
</dbReference>
<evidence type="ECO:0000259" key="4">
    <source>
        <dbReference type="PROSITE" id="PS50144"/>
    </source>
</evidence>
<dbReference type="Pfam" id="PF24570">
    <property type="entry name" value="BACK_BPM_SPOP"/>
    <property type="match status" value="1"/>
</dbReference>
<evidence type="ECO:0000313" key="5">
    <source>
        <dbReference type="EMBL" id="TVT99190.1"/>
    </source>
</evidence>
<protein>
    <recommendedName>
        <fullName evidence="7">BTB domain-containing protein</fullName>
    </recommendedName>
</protein>
<dbReference type="SUPFAM" id="SSF49599">
    <property type="entry name" value="TRAF domain-like"/>
    <property type="match status" value="1"/>
</dbReference>
<dbReference type="GO" id="GO:0016567">
    <property type="term" value="P:protein ubiquitination"/>
    <property type="evidence" value="ECO:0007669"/>
    <property type="project" value="InterPro"/>
</dbReference>
<evidence type="ECO:0000256" key="2">
    <source>
        <dbReference type="ARBA" id="ARBA00010846"/>
    </source>
</evidence>
<organism evidence="5 6">
    <name type="scientific">Eragrostis curvula</name>
    <name type="common">weeping love grass</name>
    <dbReference type="NCBI Taxonomy" id="38414"/>
    <lineage>
        <taxon>Eukaryota</taxon>
        <taxon>Viridiplantae</taxon>
        <taxon>Streptophyta</taxon>
        <taxon>Embryophyta</taxon>
        <taxon>Tracheophyta</taxon>
        <taxon>Spermatophyta</taxon>
        <taxon>Magnoliopsida</taxon>
        <taxon>Liliopsida</taxon>
        <taxon>Poales</taxon>
        <taxon>Poaceae</taxon>
        <taxon>PACMAD clade</taxon>
        <taxon>Chloridoideae</taxon>
        <taxon>Eragrostideae</taxon>
        <taxon>Eragrostidinae</taxon>
        <taxon>Eragrostis</taxon>
    </lineage>
</organism>
<dbReference type="CDD" id="cd00121">
    <property type="entry name" value="MATH"/>
    <property type="match status" value="1"/>
</dbReference>
<evidence type="ECO:0008006" key="7">
    <source>
        <dbReference type="Google" id="ProtNLM"/>
    </source>
</evidence>
<dbReference type="SUPFAM" id="SSF54695">
    <property type="entry name" value="POZ domain"/>
    <property type="match status" value="1"/>
</dbReference>
<comment type="caution">
    <text evidence="5">The sequence shown here is derived from an EMBL/GenBank/DDBJ whole genome shotgun (WGS) entry which is preliminary data.</text>
</comment>
<feature type="non-terminal residue" evidence="5">
    <location>
        <position position="1"/>
    </location>
</feature>
<dbReference type="InterPro" id="IPR011333">
    <property type="entry name" value="SKP1/BTB/POZ_sf"/>
</dbReference>
<gene>
    <name evidence="5" type="ORF">EJB05_55459</name>
</gene>
<evidence type="ECO:0000259" key="3">
    <source>
        <dbReference type="PROSITE" id="PS50097"/>
    </source>
</evidence>
<proteinExistence type="inferred from homology"/>
<dbReference type="InterPro" id="IPR000210">
    <property type="entry name" value="BTB/POZ_dom"/>
</dbReference>